<evidence type="ECO:0000313" key="2">
    <source>
        <dbReference type="Proteomes" id="UP000215335"/>
    </source>
</evidence>
<dbReference type="EMBL" id="NNAY01005222">
    <property type="protein sequence ID" value="OXU16862.1"/>
    <property type="molecule type" value="Genomic_DNA"/>
</dbReference>
<accession>A0A232EEX8</accession>
<dbReference type="Proteomes" id="UP000215335">
    <property type="component" value="Unassembled WGS sequence"/>
</dbReference>
<protein>
    <submittedName>
        <fullName evidence="1">Uncharacterized protein</fullName>
    </submittedName>
</protein>
<dbReference type="OrthoDB" id="8046116at2759"/>
<feature type="non-terminal residue" evidence="1">
    <location>
        <position position="1"/>
    </location>
</feature>
<evidence type="ECO:0000313" key="1">
    <source>
        <dbReference type="EMBL" id="OXU16862.1"/>
    </source>
</evidence>
<reference evidence="1 2" key="1">
    <citation type="journal article" date="2017" name="Curr. Biol.">
        <title>The Evolution of Venom by Co-option of Single-Copy Genes.</title>
        <authorList>
            <person name="Martinson E.O."/>
            <person name="Mrinalini"/>
            <person name="Kelkar Y.D."/>
            <person name="Chang C.H."/>
            <person name="Werren J.H."/>
        </authorList>
    </citation>
    <scope>NUCLEOTIDE SEQUENCE [LARGE SCALE GENOMIC DNA]</scope>
    <source>
        <strain evidence="1 2">Alberta</strain>
        <tissue evidence="1">Whole body</tissue>
    </source>
</reference>
<proteinExistence type="predicted"/>
<keyword evidence="2" id="KW-1185">Reference proteome</keyword>
<name>A0A232EEX8_9HYME</name>
<sequence length="180" mass="20607">PDWLTDPDLKDWLQKHPTEIQKAKCIYCRGDISFKRKTHLTDHCKTKKHLDNIEAAKRLGTFVTTNVEGPSFRDRVHAAELKTSLFVAEHNFGIRLVDDLVPCMKSMCIDPEAVQSIKLKEDKCSQSMKTRPSATLKFCVSVQYFSKIKSKVVQDLLQLIELDGKKGTALDIFKDFKAFF</sequence>
<comment type="caution">
    <text evidence="1">The sequence shown here is derived from an EMBL/GenBank/DDBJ whole genome shotgun (WGS) entry which is preliminary data.</text>
</comment>
<gene>
    <name evidence="1" type="ORF">TSAR_008429</name>
</gene>
<organism evidence="1 2">
    <name type="scientific">Trichomalopsis sarcophagae</name>
    <dbReference type="NCBI Taxonomy" id="543379"/>
    <lineage>
        <taxon>Eukaryota</taxon>
        <taxon>Metazoa</taxon>
        <taxon>Ecdysozoa</taxon>
        <taxon>Arthropoda</taxon>
        <taxon>Hexapoda</taxon>
        <taxon>Insecta</taxon>
        <taxon>Pterygota</taxon>
        <taxon>Neoptera</taxon>
        <taxon>Endopterygota</taxon>
        <taxon>Hymenoptera</taxon>
        <taxon>Apocrita</taxon>
        <taxon>Proctotrupomorpha</taxon>
        <taxon>Chalcidoidea</taxon>
        <taxon>Pteromalidae</taxon>
        <taxon>Pteromalinae</taxon>
        <taxon>Trichomalopsis</taxon>
    </lineage>
</organism>
<dbReference type="AlphaFoldDB" id="A0A232EEX8"/>